<dbReference type="EC" id="2.1.3.10" evidence="1"/>
<dbReference type="AlphaFoldDB" id="A0A6S6ZBS0"/>
<dbReference type="Pfam" id="PF06833">
    <property type="entry name" value="MdcE"/>
    <property type="match status" value="1"/>
</dbReference>
<dbReference type="GO" id="GO:0016740">
    <property type="term" value="F:transferase activity"/>
    <property type="evidence" value="ECO:0007669"/>
    <property type="project" value="UniProtKB-KW"/>
</dbReference>
<accession>A0A6S6ZBS0</accession>
<keyword evidence="2" id="KW-1185">Reference proteome</keyword>
<dbReference type="InterPro" id="IPR029045">
    <property type="entry name" value="ClpP/crotonase-like_dom_sf"/>
</dbReference>
<evidence type="ECO:0000313" key="2">
    <source>
        <dbReference type="Proteomes" id="UP000494269"/>
    </source>
</evidence>
<protein>
    <submittedName>
        <fullName evidence="1">Malonyl-S-ACP:biotin-protein carboxyltransferase MADD</fullName>
        <ecNumber evidence="1">2.1.3.10</ecNumber>
    </submittedName>
</protein>
<reference evidence="1 2" key="1">
    <citation type="submission" date="2020-04" db="EMBL/GenBank/DDBJ databases">
        <authorList>
            <person name="De Canck E."/>
        </authorList>
    </citation>
    <scope>NUCLEOTIDE SEQUENCE [LARGE SCALE GENOMIC DNA]</scope>
    <source>
        <strain evidence="1 2">LMG 3441</strain>
    </source>
</reference>
<gene>
    <name evidence="1" type="primary">madD</name>
    <name evidence="1" type="ORF">LMG3441_00818</name>
</gene>
<dbReference type="SUPFAM" id="SSF52096">
    <property type="entry name" value="ClpP/crotonase"/>
    <property type="match status" value="1"/>
</dbReference>
<organism evidence="1 2">
    <name type="scientific">Achromobacter kerstersii</name>
    <dbReference type="NCBI Taxonomy" id="1353890"/>
    <lineage>
        <taxon>Bacteria</taxon>
        <taxon>Pseudomonadati</taxon>
        <taxon>Pseudomonadota</taxon>
        <taxon>Betaproteobacteria</taxon>
        <taxon>Burkholderiales</taxon>
        <taxon>Alcaligenaceae</taxon>
        <taxon>Achromobacter</taxon>
    </lineage>
</organism>
<name>A0A6S6ZBS0_9BURK</name>
<dbReference type="EMBL" id="CADIJQ010000001">
    <property type="protein sequence ID" value="CAB3666089.1"/>
    <property type="molecule type" value="Genomic_DNA"/>
</dbReference>
<dbReference type="RefSeq" id="WP_175168894.1">
    <property type="nucleotide sequence ID" value="NZ_CADIJQ010000001.1"/>
</dbReference>
<dbReference type="Proteomes" id="UP000494269">
    <property type="component" value="Unassembled WGS sequence"/>
</dbReference>
<proteinExistence type="predicted"/>
<keyword evidence="1" id="KW-0808">Transferase</keyword>
<dbReference type="Gene3D" id="3.90.226.10">
    <property type="entry name" value="2-enoyl-CoA Hydratase, Chain A, domain 1"/>
    <property type="match status" value="1"/>
</dbReference>
<evidence type="ECO:0000313" key="1">
    <source>
        <dbReference type="EMBL" id="CAB3666089.1"/>
    </source>
</evidence>
<sequence>MTLDDILGSLFADSQGLVRENGLLWGRARLADDGQDRMPTVIGVEGRAFVGVDDAIVLARVVLQTIAQGAAQGSQEPILVLIDSSSQRMSKRDELLGLNEFLAHLAKSLIYAHARGHATVGLLYGHTAAGAFIATALATSTLLALPGAHPAVMDLPSMARVTKLPLTVLEEKAKSTPVFAPGLDNLAQTGGVAQVLNPDQPLSAQVRDVLATLTTGLTPRERAQDHRDRLGKTRGGRPVAADIADQVYALARAAI</sequence>